<dbReference type="CDD" id="cd13835">
    <property type="entry name" value="IHF_A"/>
    <property type="match status" value="1"/>
</dbReference>
<dbReference type="SMART" id="SM00411">
    <property type="entry name" value="BHL"/>
    <property type="match status" value="1"/>
</dbReference>
<keyword evidence="12" id="KW-1185">Reference proteome</keyword>
<keyword evidence="4 8" id="KW-0805">Transcription regulation</keyword>
<evidence type="ECO:0000256" key="4">
    <source>
        <dbReference type="ARBA" id="ARBA00023015"/>
    </source>
</evidence>
<dbReference type="SUPFAM" id="SSF47729">
    <property type="entry name" value="IHF-like DNA-binding proteins"/>
    <property type="match status" value="1"/>
</dbReference>
<accession>A0ABV7D2E3</accession>
<dbReference type="NCBIfam" id="NF001401">
    <property type="entry name" value="PRK00285.1"/>
    <property type="match status" value="1"/>
</dbReference>
<dbReference type="NCBIfam" id="TIGR00987">
    <property type="entry name" value="himA"/>
    <property type="match status" value="1"/>
</dbReference>
<reference evidence="12" key="1">
    <citation type="journal article" date="2019" name="Int. J. Syst. Evol. Microbiol.">
        <title>The Global Catalogue of Microorganisms (GCM) 10K type strain sequencing project: providing services to taxonomists for standard genome sequencing and annotation.</title>
        <authorList>
            <consortium name="The Broad Institute Genomics Platform"/>
            <consortium name="The Broad Institute Genome Sequencing Center for Infectious Disease"/>
            <person name="Wu L."/>
            <person name="Ma J."/>
        </authorList>
    </citation>
    <scope>NUCLEOTIDE SEQUENCE [LARGE SCALE GENOMIC DNA]</scope>
    <source>
        <strain evidence="12">KCTC 62164</strain>
    </source>
</reference>
<keyword evidence="5 8" id="KW-0238">DNA-binding</keyword>
<evidence type="ECO:0000256" key="1">
    <source>
        <dbReference type="ARBA" id="ARBA00010529"/>
    </source>
</evidence>
<name>A0ABV7D2E3_9PROT</name>
<dbReference type="PANTHER" id="PTHR33175:SF2">
    <property type="entry name" value="INTEGRATION HOST FACTOR SUBUNIT ALPHA"/>
    <property type="match status" value="1"/>
</dbReference>
<evidence type="ECO:0000256" key="2">
    <source>
        <dbReference type="ARBA" id="ARBA00018329"/>
    </source>
</evidence>
<comment type="caution">
    <text evidence="11">The sequence shown here is derived from an EMBL/GenBank/DDBJ whole genome shotgun (WGS) entry which is preliminary data.</text>
</comment>
<evidence type="ECO:0000256" key="5">
    <source>
        <dbReference type="ARBA" id="ARBA00023125"/>
    </source>
</evidence>
<comment type="subunit">
    <text evidence="8 10">Heterodimer of an alpha and a beta chain.</text>
</comment>
<comment type="similarity">
    <text evidence="1 8 9">Belongs to the bacterial histone-like protein family.</text>
</comment>
<keyword evidence="3 8" id="KW-0810">Translation regulation</keyword>
<comment type="function">
    <text evidence="8 10">This protein is one of the two subunits of integration host factor, a specific DNA-binding protein that functions in genetic recombination as well as in transcriptional and translational control.</text>
</comment>
<keyword evidence="7 8" id="KW-0233">DNA recombination</keyword>
<protein>
    <recommendedName>
        <fullName evidence="2 8">Integration host factor subunit alpha</fullName>
        <shortName evidence="8">IHF-alpha</shortName>
    </recommendedName>
</protein>
<organism evidence="11 12">
    <name type="scientific">Kordiimonas pumila</name>
    <dbReference type="NCBI Taxonomy" id="2161677"/>
    <lineage>
        <taxon>Bacteria</taxon>
        <taxon>Pseudomonadati</taxon>
        <taxon>Pseudomonadota</taxon>
        <taxon>Alphaproteobacteria</taxon>
        <taxon>Kordiimonadales</taxon>
        <taxon>Kordiimonadaceae</taxon>
        <taxon>Kordiimonas</taxon>
    </lineage>
</organism>
<evidence type="ECO:0000256" key="7">
    <source>
        <dbReference type="ARBA" id="ARBA00023172"/>
    </source>
</evidence>
<evidence type="ECO:0000256" key="3">
    <source>
        <dbReference type="ARBA" id="ARBA00022845"/>
    </source>
</evidence>
<evidence type="ECO:0000256" key="10">
    <source>
        <dbReference type="RuleBase" id="RU004485"/>
    </source>
</evidence>
<dbReference type="PROSITE" id="PS00045">
    <property type="entry name" value="HISTONE_LIKE"/>
    <property type="match status" value="1"/>
</dbReference>
<dbReference type="InterPro" id="IPR000119">
    <property type="entry name" value="Hist_DNA-bd"/>
</dbReference>
<dbReference type="HAMAP" id="MF_00380">
    <property type="entry name" value="IHF_alpha"/>
    <property type="match status" value="1"/>
</dbReference>
<evidence type="ECO:0000256" key="9">
    <source>
        <dbReference type="RuleBase" id="RU003939"/>
    </source>
</evidence>
<gene>
    <name evidence="8" type="primary">ihfA</name>
    <name evidence="8" type="synonym">himA</name>
    <name evidence="11" type="ORF">ACFOKA_04490</name>
</gene>
<dbReference type="Proteomes" id="UP001595444">
    <property type="component" value="Unassembled WGS sequence"/>
</dbReference>
<evidence type="ECO:0000313" key="12">
    <source>
        <dbReference type="Proteomes" id="UP001595444"/>
    </source>
</evidence>
<dbReference type="PRINTS" id="PR01727">
    <property type="entry name" value="DNABINDINGHU"/>
</dbReference>
<dbReference type="InterPro" id="IPR010992">
    <property type="entry name" value="IHF-like_DNA-bd_dom_sf"/>
</dbReference>
<dbReference type="InterPro" id="IPR005684">
    <property type="entry name" value="IHF_alpha"/>
</dbReference>
<dbReference type="Pfam" id="PF00216">
    <property type="entry name" value="Bac_DNA_binding"/>
    <property type="match status" value="1"/>
</dbReference>
<dbReference type="RefSeq" id="WP_194211924.1">
    <property type="nucleotide sequence ID" value="NZ_CP061205.1"/>
</dbReference>
<dbReference type="InterPro" id="IPR020816">
    <property type="entry name" value="Histone-like_DNA-bd_CS"/>
</dbReference>
<evidence type="ECO:0000313" key="11">
    <source>
        <dbReference type="EMBL" id="MFC3051156.1"/>
    </source>
</evidence>
<evidence type="ECO:0000256" key="8">
    <source>
        <dbReference type="HAMAP-Rule" id="MF_00380"/>
    </source>
</evidence>
<keyword evidence="6 8" id="KW-0804">Transcription</keyword>
<dbReference type="PANTHER" id="PTHR33175">
    <property type="entry name" value="DNA-BINDING PROTEIN HU"/>
    <property type="match status" value="1"/>
</dbReference>
<proteinExistence type="inferred from homology"/>
<dbReference type="EMBL" id="JBHRSL010000002">
    <property type="protein sequence ID" value="MFC3051156.1"/>
    <property type="molecule type" value="Genomic_DNA"/>
</dbReference>
<evidence type="ECO:0000256" key="6">
    <source>
        <dbReference type="ARBA" id="ARBA00023163"/>
    </source>
</evidence>
<dbReference type="Gene3D" id="4.10.520.10">
    <property type="entry name" value="IHF-like DNA-binding proteins"/>
    <property type="match status" value="1"/>
</dbReference>
<sequence length="96" mass="10598">MMATTLTRADLTESVYEEVGLSRNESADLVEAVLDEISDCLVAGDNVKISSFGSFLVRQKNGRVGRNPKTGEEVPIDPRRVLVFRPSQVMKDKINS</sequence>